<sequence>MLCTPLFSLRRHHHYRRREHGTARRGLRRRMAGGSDGTDVPAGGEIWGTLEELLLAFAVCRHGTASWDSVATEVQAR</sequence>
<evidence type="ECO:0000256" key="1">
    <source>
        <dbReference type="SAM" id="MobiDB-lite"/>
    </source>
</evidence>
<dbReference type="PANTHER" id="PTHR37888">
    <property type="entry name" value="DNA-BINDING BROMODOMAIN-CONTAINING PROTEIN"/>
    <property type="match status" value="1"/>
</dbReference>
<organism evidence="2 3">
    <name type="scientific">Aegilops tauschii subsp. strangulata</name>
    <name type="common">Goatgrass</name>
    <dbReference type="NCBI Taxonomy" id="200361"/>
    <lineage>
        <taxon>Eukaryota</taxon>
        <taxon>Viridiplantae</taxon>
        <taxon>Streptophyta</taxon>
        <taxon>Embryophyta</taxon>
        <taxon>Tracheophyta</taxon>
        <taxon>Spermatophyta</taxon>
        <taxon>Magnoliopsida</taxon>
        <taxon>Liliopsida</taxon>
        <taxon>Poales</taxon>
        <taxon>Poaceae</taxon>
        <taxon>BOP clade</taxon>
        <taxon>Pooideae</taxon>
        <taxon>Triticodae</taxon>
        <taxon>Triticeae</taxon>
        <taxon>Triticinae</taxon>
        <taxon>Aegilops</taxon>
    </lineage>
</organism>
<reference evidence="3" key="2">
    <citation type="journal article" date="2017" name="Nat. Plants">
        <title>The Aegilops tauschii genome reveals multiple impacts of transposons.</title>
        <authorList>
            <person name="Zhao G."/>
            <person name="Zou C."/>
            <person name="Li K."/>
            <person name="Wang K."/>
            <person name="Li T."/>
            <person name="Gao L."/>
            <person name="Zhang X."/>
            <person name="Wang H."/>
            <person name="Yang Z."/>
            <person name="Liu X."/>
            <person name="Jiang W."/>
            <person name="Mao L."/>
            <person name="Kong X."/>
            <person name="Jiao Y."/>
            <person name="Jia J."/>
        </authorList>
    </citation>
    <scope>NUCLEOTIDE SEQUENCE [LARGE SCALE GENOMIC DNA]</scope>
    <source>
        <strain evidence="3">cv. AL8/78</strain>
    </source>
</reference>
<reference evidence="2" key="5">
    <citation type="journal article" date="2021" name="G3 (Bethesda)">
        <title>Aegilops tauschii genome assembly Aet v5.0 features greater sequence contiguity and improved annotation.</title>
        <authorList>
            <person name="Wang L."/>
            <person name="Zhu T."/>
            <person name="Rodriguez J.C."/>
            <person name="Deal K.R."/>
            <person name="Dubcovsky J."/>
            <person name="McGuire P.E."/>
            <person name="Lux T."/>
            <person name="Spannagl M."/>
            <person name="Mayer K.F.X."/>
            <person name="Baldrich P."/>
            <person name="Meyers B.C."/>
            <person name="Huo N."/>
            <person name="Gu Y.Q."/>
            <person name="Zhou H."/>
            <person name="Devos K.M."/>
            <person name="Bennetzen J.L."/>
            <person name="Unver T."/>
            <person name="Budak H."/>
            <person name="Gulick P.J."/>
            <person name="Galiba G."/>
            <person name="Kalapos B."/>
            <person name="Nelson D.R."/>
            <person name="Li P."/>
            <person name="You F.M."/>
            <person name="Luo M.C."/>
            <person name="Dvorak J."/>
        </authorList>
    </citation>
    <scope>NUCLEOTIDE SEQUENCE [LARGE SCALE GENOMIC DNA]</scope>
    <source>
        <strain evidence="2">cv. AL8/78</strain>
    </source>
</reference>
<feature type="region of interest" description="Disordered" evidence="1">
    <location>
        <begin position="18"/>
        <end position="41"/>
    </location>
</feature>
<dbReference type="Gramene" id="AET5Gv20625900.3">
    <property type="protein sequence ID" value="AET5Gv20625900.3"/>
    <property type="gene ID" value="AET5Gv20625900"/>
</dbReference>
<dbReference type="AlphaFoldDB" id="A0A453L499"/>
<accession>A0A453L499</accession>
<protein>
    <recommendedName>
        <fullName evidence="4">Myb-like domain-containing protein</fullName>
    </recommendedName>
</protein>
<reference evidence="2" key="4">
    <citation type="submission" date="2019-03" db="UniProtKB">
        <authorList>
            <consortium name="EnsemblPlants"/>
        </authorList>
    </citation>
    <scope>IDENTIFICATION</scope>
</reference>
<dbReference type="PANTHER" id="PTHR37888:SF15">
    <property type="entry name" value="DNA-BINDING BROMODOMAIN-CONTAINING PROTEIN"/>
    <property type="match status" value="1"/>
</dbReference>
<proteinExistence type="predicted"/>
<dbReference type="Proteomes" id="UP000015105">
    <property type="component" value="Chromosome 5D"/>
</dbReference>
<evidence type="ECO:0000313" key="2">
    <source>
        <dbReference type="EnsemblPlants" id="AET5Gv20625900.3"/>
    </source>
</evidence>
<evidence type="ECO:0008006" key="4">
    <source>
        <dbReference type="Google" id="ProtNLM"/>
    </source>
</evidence>
<name>A0A453L499_AEGTS</name>
<evidence type="ECO:0000313" key="3">
    <source>
        <dbReference type="Proteomes" id="UP000015105"/>
    </source>
</evidence>
<reference evidence="2" key="3">
    <citation type="journal article" date="2017" name="Nature">
        <title>Genome sequence of the progenitor of the wheat D genome Aegilops tauschii.</title>
        <authorList>
            <person name="Luo M.C."/>
            <person name="Gu Y.Q."/>
            <person name="Puiu D."/>
            <person name="Wang H."/>
            <person name="Twardziok S.O."/>
            <person name="Deal K.R."/>
            <person name="Huo N."/>
            <person name="Zhu T."/>
            <person name="Wang L."/>
            <person name="Wang Y."/>
            <person name="McGuire P.E."/>
            <person name="Liu S."/>
            <person name="Long H."/>
            <person name="Ramasamy R.K."/>
            <person name="Rodriguez J.C."/>
            <person name="Van S.L."/>
            <person name="Yuan L."/>
            <person name="Wang Z."/>
            <person name="Xia Z."/>
            <person name="Xiao L."/>
            <person name="Anderson O.D."/>
            <person name="Ouyang S."/>
            <person name="Liang Y."/>
            <person name="Zimin A.V."/>
            <person name="Pertea G."/>
            <person name="Qi P."/>
            <person name="Bennetzen J.L."/>
            <person name="Dai X."/>
            <person name="Dawson M.W."/>
            <person name="Muller H.G."/>
            <person name="Kugler K."/>
            <person name="Rivarola-Duarte L."/>
            <person name="Spannagl M."/>
            <person name="Mayer K.F.X."/>
            <person name="Lu F.H."/>
            <person name="Bevan M.W."/>
            <person name="Leroy P."/>
            <person name="Li P."/>
            <person name="You F.M."/>
            <person name="Sun Q."/>
            <person name="Liu Z."/>
            <person name="Lyons E."/>
            <person name="Wicker T."/>
            <person name="Salzberg S.L."/>
            <person name="Devos K.M."/>
            <person name="Dvorak J."/>
        </authorList>
    </citation>
    <scope>NUCLEOTIDE SEQUENCE [LARGE SCALE GENOMIC DNA]</scope>
    <source>
        <strain evidence="2">cv. AL8/78</strain>
    </source>
</reference>
<dbReference type="EnsemblPlants" id="AET5Gv20625900.3">
    <property type="protein sequence ID" value="AET5Gv20625900.3"/>
    <property type="gene ID" value="AET5Gv20625900"/>
</dbReference>
<feature type="compositionally biased region" description="Basic residues" evidence="1">
    <location>
        <begin position="18"/>
        <end position="31"/>
    </location>
</feature>
<keyword evidence="3" id="KW-1185">Reference proteome</keyword>
<reference evidence="3" key="1">
    <citation type="journal article" date="2014" name="Science">
        <title>Ancient hybridizations among the ancestral genomes of bread wheat.</title>
        <authorList>
            <consortium name="International Wheat Genome Sequencing Consortium,"/>
            <person name="Marcussen T."/>
            <person name="Sandve S.R."/>
            <person name="Heier L."/>
            <person name="Spannagl M."/>
            <person name="Pfeifer M."/>
            <person name="Jakobsen K.S."/>
            <person name="Wulff B.B."/>
            <person name="Steuernagel B."/>
            <person name="Mayer K.F."/>
            <person name="Olsen O.A."/>
        </authorList>
    </citation>
    <scope>NUCLEOTIDE SEQUENCE [LARGE SCALE GENOMIC DNA]</scope>
    <source>
        <strain evidence="3">cv. AL8/78</strain>
    </source>
</reference>